<evidence type="ECO:0000313" key="3">
    <source>
        <dbReference type="Proteomes" id="UP000050525"/>
    </source>
</evidence>
<dbReference type="AlphaFoldDB" id="A0A151MIF0"/>
<feature type="compositionally biased region" description="Polar residues" evidence="1">
    <location>
        <begin position="86"/>
        <end position="99"/>
    </location>
</feature>
<evidence type="ECO:0000313" key="2">
    <source>
        <dbReference type="EMBL" id="KYO24305.1"/>
    </source>
</evidence>
<comment type="caution">
    <text evidence="2">The sequence shown here is derived from an EMBL/GenBank/DDBJ whole genome shotgun (WGS) entry which is preliminary data.</text>
</comment>
<sequence length="99" mass="11276">MRQGKRCTGRCTESRNRLRPQRYTWHFGSLISAQGEPNEAQVGVQRIRECSEIPALHVAAWVSDLCTRIDSIKSKAADETSKQRENTTVPYSPRDNSQQ</sequence>
<proteinExistence type="predicted"/>
<accession>A0A151MIF0</accession>
<organism evidence="2 3">
    <name type="scientific">Alligator mississippiensis</name>
    <name type="common">American alligator</name>
    <dbReference type="NCBI Taxonomy" id="8496"/>
    <lineage>
        <taxon>Eukaryota</taxon>
        <taxon>Metazoa</taxon>
        <taxon>Chordata</taxon>
        <taxon>Craniata</taxon>
        <taxon>Vertebrata</taxon>
        <taxon>Euteleostomi</taxon>
        <taxon>Archelosauria</taxon>
        <taxon>Archosauria</taxon>
        <taxon>Crocodylia</taxon>
        <taxon>Alligatoridae</taxon>
        <taxon>Alligatorinae</taxon>
        <taxon>Alligator</taxon>
    </lineage>
</organism>
<name>A0A151MIF0_ALLMI</name>
<evidence type="ECO:0000256" key="1">
    <source>
        <dbReference type="SAM" id="MobiDB-lite"/>
    </source>
</evidence>
<gene>
    <name evidence="2" type="ORF">Y1Q_0004332</name>
</gene>
<dbReference type="EMBL" id="AKHW03006099">
    <property type="protein sequence ID" value="KYO24305.1"/>
    <property type="molecule type" value="Genomic_DNA"/>
</dbReference>
<dbReference type="Proteomes" id="UP000050525">
    <property type="component" value="Unassembled WGS sequence"/>
</dbReference>
<protein>
    <submittedName>
        <fullName evidence="2">Uncharacterized protein</fullName>
    </submittedName>
</protein>
<keyword evidence="3" id="KW-1185">Reference proteome</keyword>
<reference evidence="2 3" key="1">
    <citation type="journal article" date="2012" name="Genome Biol.">
        <title>Sequencing three crocodilian genomes to illuminate the evolution of archosaurs and amniotes.</title>
        <authorList>
            <person name="St John J.A."/>
            <person name="Braun E.L."/>
            <person name="Isberg S.R."/>
            <person name="Miles L.G."/>
            <person name="Chong A.Y."/>
            <person name="Gongora J."/>
            <person name="Dalzell P."/>
            <person name="Moran C."/>
            <person name="Bed'hom B."/>
            <person name="Abzhanov A."/>
            <person name="Burgess S.C."/>
            <person name="Cooksey A.M."/>
            <person name="Castoe T.A."/>
            <person name="Crawford N.G."/>
            <person name="Densmore L.D."/>
            <person name="Drew J.C."/>
            <person name="Edwards S.V."/>
            <person name="Faircloth B.C."/>
            <person name="Fujita M.K."/>
            <person name="Greenwold M.J."/>
            <person name="Hoffmann F.G."/>
            <person name="Howard J.M."/>
            <person name="Iguchi T."/>
            <person name="Janes D.E."/>
            <person name="Khan S.Y."/>
            <person name="Kohno S."/>
            <person name="de Koning A.J."/>
            <person name="Lance S.L."/>
            <person name="McCarthy F.M."/>
            <person name="McCormack J.E."/>
            <person name="Merchant M.E."/>
            <person name="Peterson D.G."/>
            <person name="Pollock D.D."/>
            <person name="Pourmand N."/>
            <person name="Raney B.J."/>
            <person name="Roessler K.A."/>
            <person name="Sanford J.R."/>
            <person name="Sawyer R.H."/>
            <person name="Schmidt C.J."/>
            <person name="Triplett E.W."/>
            <person name="Tuberville T.D."/>
            <person name="Venegas-Anaya M."/>
            <person name="Howard J.T."/>
            <person name="Jarvis E.D."/>
            <person name="Guillette L.J.Jr."/>
            <person name="Glenn T.C."/>
            <person name="Green R.E."/>
            <person name="Ray D.A."/>
        </authorList>
    </citation>
    <scope>NUCLEOTIDE SEQUENCE [LARGE SCALE GENOMIC DNA]</scope>
    <source>
        <strain evidence="2">KSC_2009_1</strain>
    </source>
</reference>
<feature type="region of interest" description="Disordered" evidence="1">
    <location>
        <begin position="74"/>
        <end position="99"/>
    </location>
</feature>
<feature type="compositionally biased region" description="Basic and acidic residues" evidence="1">
    <location>
        <begin position="74"/>
        <end position="85"/>
    </location>
</feature>